<evidence type="ECO:0000256" key="1">
    <source>
        <dbReference type="ARBA" id="ARBA00007837"/>
    </source>
</evidence>
<dbReference type="AlphaFoldDB" id="A0A0G0BIL8"/>
<keyword evidence="5" id="KW-0670">Pyruvate</keyword>
<dbReference type="PANTHER" id="PTHR43030">
    <property type="entry name" value="PHOSPHOENOLPYRUVATE SYNTHASE"/>
    <property type="match status" value="1"/>
</dbReference>
<comment type="caution">
    <text evidence="5">The sequence shown here is derived from an EMBL/GenBank/DDBJ whole genome shotgun (WGS) entry which is preliminary data.</text>
</comment>
<dbReference type="STRING" id="1618350.UR67_C0007G0034"/>
<evidence type="ECO:0000256" key="2">
    <source>
        <dbReference type="ARBA" id="ARBA00022741"/>
    </source>
</evidence>
<organism evidence="5 6">
    <name type="scientific">candidate division CPR3 bacterium GW2011_GWF2_35_18</name>
    <dbReference type="NCBI Taxonomy" id="1618350"/>
    <lineage>
        <taxon>Bacteria</taxon>
        <taxon>Bacteria division CPR3</taxon>
    </lineage>
</organism>
<dbReference type="Proteomes" id="UP000034581">
    <property type="component" value="Unassembled WGS sequence"/>
</dbReference>
<dbReference type="InterPro" id="IPR006319">
    <property type="entry name" value="PEP_synth"/>
</dbReference>
<dbReference type="InterPro" id="IPR036637">
    <property type="entry name" value="Phosphohistidine_dom_sf"/>
</dbReference>
<dbReference type="InterPro" id="IPR018274">
    <property type="entry name" value="PEP_util_AS"/>
</dbReference>
<dbReference type="Gene3D" id="3.50.30.10">
    <property type="entry name" value="Phosphohistidine domain"/>
    <property type="match status" value="1"/>
</dbReference>
<keyword evidence="5" id="KW-0418">Kinase</keyword>
<dbReference type="EMBL" id="LBQB01000007">
    <property type="protein sequence ID" value="KKP69329.1"/>
    <property type="molecule type" value="Genomic_DNA"/>
</dbReference>
<evidence type="ECO:0000259" key="4">
    <source>
        <dbReference type="Pfam" id="PF00391"/>
    </source>
</evidence>
<dbReference type="InterPro" id="IPR008279">
    <property type="entry name" value="PEP-util_enz_mobile_dom"/>
</dbReference>
<evidence type="ECO:0000313" key="6">
    <source>
        <dbReference type="Proteomes" id="UP000034581"/>
    </source>
</evidence>
<keyword evidence="3" id="KW-0067">ATP-binding</keyword>
<gene>
    <name evidence="5" type="ORF">UR67_C0007G0034</name>
</gene>
<dbReference type="PATRIC" id="fig|1618350.3.peg.916"/>
<name>A0A0G0BIL8_UNCC3</name>
<dbReference type="Pfam" id="PF00391">
    <property type="entry name" value="PEP-utilizers"/>
    <property type="match status" value="1"/>
</dbReference>
<sequence length="505" mass="59298">MNSNLISQVKEIQWVFDVCRKFNWFVENIQILANSRNEQQKYLGFANPYKNYLILNGEEYYSQNEFENWYSFWDSKFNDDNDFFNKFSQKLFDITSRTIKYTEELKRTKLDNLNNNELISIFEDFVNHYIESFIPAWTRPDNYLEIQLKADLRNKYHFEDSEIEAIFSEIATYPELGELSYVDEPLHLLEIATEIKDKKINLSKLPEDINDRIQNHIKKYSWLKGSLFYNFLTFTKKDYLDRLRLMIQKDSEKEISRINSIRKQKQKDYEAIIRRHHFNSETLSLIEAVRSFIFLRTHTTEVSDYLFFIGRSILFKEISNRLDLNLNDITMLSSIEIVKNLKCRDDSVNEIIEKREKGFIIIWINGKVETLFGDESLLLIRKIKRILTKDTDKLDNKIIGRSASRGKVRGIAKVLNTYKDVFKLNKGEILIASMTTPDYIMAMEKASAFVTDEGGITCHAAILAREFGVPCIVGTKVATQIIKDGDNIEVDADNAVVLILRKDKH</sequence>
<accession>A0A0G0BIL8</accession>
<dbReference type="GO" id="GO:0005524">
    <property type="term" value="F:ATP binding"/>
    <property type="evidence" value="ECO:0007669"/>
    <property type="project" value="UniProtKB-KW"/>
</dbReference>
<dbReference type="PANTHER" id="PTHR43030:SF1">
    <property type="entry name" value="PHOSPHOENOLPYRUVATE SYNTHASE"/>
    <property type="match status" value="1"/>
</dbReference>
<keyword evidence="5" id="KW-0808">Transferase</keyword>
<comment type="similarity">
    <text evidence="1">Belongs to the PEP-utilizing enzyme family.</text>
</comment>
<dbReference type="GO" id="GO:0008986">
    <property type="term" value="F:pyruvate, water dikinase activity"/>
    <property type="evidence" value="ECO:0007669"/>
    <property type="project" value="InterPro"/>
</dbReference>
<dbReference type="SUPFAM" id="SSF52009">
    <property type="entry name" value="Phosphohistidine domain"/>
    <property type="match status" value="1"/>
</dbReference>
<keyword evidence="2" id="KW-0547">Nucleotide-binding</keyword>
<feature type="domain" description="PEP-utilising enzyme mobile" evidence="4">
    <location>
        <begin position="425"/>
        <end position="494"/>
    </location>
</feature>
<proteinExistence type="inferred from homology"/>
<dbReference type="PROSITE" id="PS00370">
    <property type="entry name" value="PEP_ENZYMES_PHOS_SITE"/>
    <property type="match status" value="1"/>
</dbReference>
<evidence type="ECO:0000313" key="5">
    <source>
        <dbReference type="EMBL" id="KKP69329.1"/>
    </source>
</evidence>
<reference evidence="5 6" key="1">
    <citation type="journal article" date="2015" name="Nature">
        <title>rRNA introns, odd ribosomes, and small enigmatic genomes across a large radiation of phyla.</title>
        <authorList>
            <person name="Brown C.T."/>
            <person name="Hug L.A."/>
            <person name="Thomas B.C."/>
            <person name="Sharon I."/>
            <person name="Castelle C.J."/>
            <person name="Singh A."/>
            <person name="Wilkins M.J."/>
            <person name="Williams K.H."/>
            <person name="Banfield J.F."/>
        </authorList>
    </citation>
    <scope>NUCLEOTIDE SEQUENCE [LARGE SCALE GENOMIC DNA]</scope>
</reference>
<protein>
    <submittedName>
        <fullName evidence="5">Phosphoenolpyruvate synthase/pyruvate phosphate dikinase</fullName>
    </submittedName>
</protein>
<evidence type="ECO:0000256" key="3">
    <source>
        <dbReference type="ARBA" id="ARBA00022840"/>
    </source>
</evidence>